<feature type="domain" description="Tyr recombinase" evidence="6">
    <location>
        <begin position="213"/>
        <end position="386"/>
    </location>
</feature>
<evidence type="ECO:0000313" key="9">
    <source>
        <dbReference type="Proteomes" id="UP001500936"/>
    </source>
</evidence>
<evidence type="ECO:0000259" key="7">
    <source>
        <dbReference type="PROSITE" id="PS51900"/>
    </source>
</evidence>
<dbReference type="InterPro" id="IPR011010">
    <property type="entry name" value="DNA_brk_join_enz"/>
</dbReference>
<dbReference type="InterPro" id="IPR004107">
    <property type="entry name" value="Integrase_SAM-like_N"/>
</dbReference>
<dbReference type="Gene3D" id="1.10.150.130">
    <property type="match status" value="1"/>
</dbReference>
<dbReference type="Gene3D" id="1.10.443.10">
    <property type="entry name" value="Intergrase catalytic core"/>
    <property type="match status" value="1"/>
</dbReference>
<dbReference type="PANTHER" id="PTHR30349">
    <property type="entry name" value="PHAGE INTEGRASE-RELATED"/>
    <property type="match status" value="1"/>
</dbReference>
<keyword evidence="4" id="KW-0233">DNA recombination</keyword>
<keyword evidence="2" id="KW-0229">DNA integration</keyword>
<dbReference type="Proteomes" id="UP001500936">
    <property type="component" value="Unassembled WGS sequence"/>
</dbReference>
<accession>A0ABP8KY12</accession>
<evidence type="ECO:0000256" key="3">
    <source>
        <dbReference type="ARBA" id="ARBA00023125"/>
    </source>
</evidence>
<keyword evidence="9" id="KW-1185">Reference proteome</keyword>
<evidence type="ECO:0000256" key="2">
    <source>
        <dbReference type="ARBA" id="ARBA00022908"/>
    </source>
</evidence>
<comment type="caution">
    <text evidence="8">The sequence shown here is derived from an EMBL/GenBank/DDBJ whole genome shotgun (WGS) entry which is preliminary data.</text>
</comment>
<evidence type="ECO:0000259" key="6">
    <source>
        <dbReference type="PROSITE" id="PS51898"/>
    </source>
</evidence>
<dbReference type="PROSITE" id="PS51900">
    <property type="entry name" value="CB"/>
    <property type="match status" value="1"/>
</dbReference>
<dbReference type="InterPro" id="IPR013762">
    <property type="entry name" value="Integrase-like_cat_sf"/>
</dbReference>
<name>A0ABP8KY12_9BACT</name>
<proteinExistence type="inferred from homology"/>
<dbReference type="PROSITE" id="PS51898">
    <property type="entry name" value="TYR_RECOMBINASE"/>
    <property type="match status" value="1"/>
</dbReference>
<reference evidence="9" key="1">
    <citation type="journal article" date="2019" name="Int. J. Syst. Evol. Microbiol.">
        <title>The Global Catalogue of Microorganisms (GCM) 10K type strain sequencing project: providing services to taxonomists for standard genome sequencing and annotation.</title>
        <authorList>
            <consortium name="The Broad Institute Genomics Platform"/>
            <consortium name="The Broad Institute Genome Sequencing Center for Infectious Disease"/>
            <person name="Wu L."/>
            <person name="Ma J."/>
        </authorList>
    </citation>
    <scope>NUCLEOTIDE SEQUENCE [LARGE SCALE GENOMIC DNA]</scope>
    <source>
        <strain evidence="9">JCM 17925</strain>
    </source>
</reference>
<organism evidence="8 9">
    <name type="scientific">Nibrella viscosa</name>
    <dbReference type="NCBI Taxonomy" id="1084524"/>
    <lineage>
        <taxon>Bacteria</taxon>
        <taxon>Pseudomonadati</taxon>
        <taxon>Bacteroidota</taxon>
        <taxon>Cytophagia</taxon>
        <taxon>Cytophagales</taxon>
        <taxon>Spirosomataceae</taxon>
        <taxon>Nibrella</taxon>
    </lineage>
</organism>
<dbReference type="EMBL" id="BAABHB010000016">
    <property type="protein sequence ID" value="GAA4418303.1"/>
    <property type="molecule type" value="Genomic_DNA"/>
</dbReference>
<dbReference type="InterPro" id="IPR010998">
    <property type="entry name" value="Integrase_recombinase_N"/>
</dbReference>
<gene>
    <name evidence="8" type="ORF">GCM10023187_51610</name>
</gene>
<evidence type="ECO:0000256" key="5">
    <source>
        <dbReference type="PROSITE-ProRule" id="PRU01248"/>
    </source>
</evidence>
<evidence type="ECO:0000256" key="4">
    <source>
        <dbReference type="ARBA" id="ARBA00023172"/>
    </source>
</evidence>
<dbReference type="PANTHER" id="PTHR30349:SF64">
    <property type="entry name" value="PROPHAGE INTEGRASE INTD-RELATED"/>
    <property type="match status" value="1"/>
</dbReference>
<comment type="similarity">
    <text evidence="1">Belongs to the 'phage' integrase family.</text>
</comment>
<dbReference type="RefSeq" id="WP_345270947.1">
    <property type="nucleotide sequence ID" value="NZ_BAABHB010000016.1"/>
</dbReference>
<dbReference type="Pfam" id="PF13495">
    <property type="entry name" value="Phage_int_SAM_4"/>
    <property type="match status" value="1"/>
</dbReference>
<feature type="domain" description="Core-binding (CB)" evidence="7">
    <location>
        <begin position="113"/>
        <end position="196"/>
    </location>
</feature>
<evidence type="ECO:0000313" key="8">
    <source>
        <dbReference type="EMBL" id="GAA4418303.1"/>
    </source>
</evidence>
<sequence>MVSICIDENDSTLLAVTFPADPVGNDMIRAVPGRRWSYSRRCWVVPNTRASVVQLARLFGKEYCRFDEAVVRLYKPAATPIEVEQATNPTWPPVGKNHPTQKLLRYNPPIREYDRHPVIVAVSGALKIQQYSYKTLKNYKQALIALIRYITPKLVDELTKHQYQQYLLFLLEKKRLSGSTLNVHINAWKFYCEKVLQRPKEFYDIQYPRRPHKLPTVYSVAEVKAIFDATTSLKYRTLFKLVYATGMRVSEVASLRIIDLDQVRRLITIRGGKGKKDRIVMFSAKLEATVTDYLNRYQPKTYVFENAETHEPLMTRAIQQVYSDTVLYARIQKRGGIHTLRHSFATHLLEAGTDIRYIQQLLGHESILTTMRYTHVTADKISTIKSPLDDL</sequence>
<keyword evidence="3 5" id="KW-0238">DNA-binding</keyword>
<dbReference type="InterPro" id="IPR050090">
    <property type="entry name" value="Tyrosine_recombinase_XerCD"/>
</dbReference>
<dbReference type="InterPro" id="IPR002104">
    <property type="entry name" value="Integrase_catalytic"/>
</dbReference>
<dbReference type="InterPro" id="IPR044068">
    <property type="entry name" value="CB"/>
</dbReference>
<dbReference type="Pfam" id="PF00589">
    <property type="entry name" value="Phage_integrase"/>
    <property type="match status" value="1"/>
</dbReference>
<evidence type="ECO:0000256" key="1">
    <source>
        <dbReference type="ARBA" id="ARBA00008857"/>
    </source>
</evidence>
<protein>
    <submittedName>
        <fullName evidence="8">Site-specific integrase</fullName>
    </submittedName>
</protein>
<dbReference type="SUPFAM" id="SSF56349">
    <property type="entry name" value="DNA breaking-rejoining enzymes"/>
    <property type="match status" value="1"/>
</dbReference>